<dbReference type="Proteomes" id="UP000226031">
    <property type="component" value="Unassembled WGS sequence"/>
</dbReference>
<dbReference type="VEuPathDB" id="FungiDB:EMCG_09577"/>
<protein>
    <recommendedName>
        <fullName evidence="3">Phospholipase/carboxylesterase/thioesterase domain-containing protein</fullName>
    </recommendedName>
</protein>
<sequence>MSGYLPFNRQIEDIFPLSSRDVLDEDTFNPFAQSPPLGPDDSESAQLQPINHIRDILNLPMLPVSATHHFQSPVFLGHGSADEKVSVNLVQCMIDFLQKRLDMNVTGKCMKVLIIDTRSLMRLMTLFVFGRRRLECLFPKSCPYNSAVPKAFALIKLYTKFGKVGTDIIPPKLIDCGPSIQRYRPSVGP</sequence>
<evidence type="ECO:0008006" key="3">
    <source>
        <dbReference type="Google" id="ProtNLM"/>
    </source>
</evidence>
<evidence type="ECO:0000313" key="2">
    <source>
        <dbReference type="Proteomes" id="UP000226031"/>
    </source>
</evidence>
<reference evidence="1 2" key="1">
    <citation type="submission" date="2017-10" db="EMBL/GenBank/DDBJ databases">
        <title>Comparative genomics in systemic dimorphic fungi from Ajellomycetaceae.</title>
        <authorList>
            <person name="Munoz J.F."/>
            <person name="Mcewen J.G."/>
            <person name="Clay O.K."/>
            <person name="Cuomo C.A."/>
        </authorList>
    </citation>
    <scope>NUCLEOTIDE SEQUENCE [LARGE SCALE GENOMIC DNA]</scope>
    <source>
        <strain evidence="1 2">UAMH4076</strain>
    </source>
</reference>
<dbReference type="EMBL" id="PDND01000043">
    <property type="protein sequence ID" value="PGH34316.1"/>
    <property type="molecule type" value="Genomic_DNA"/>
</dbReference>
<accession>A0A2B7ZK20</accession>
<organism evidence="1 2">
    <name type="scientific">[Emmonsia] crescens</name>
    <dbReference type="NCBI Taxonomy" id="73230"/>
    <lineage>
        <taxon>Eukaryota</taxon>
        <taxon>Fungi</taxon>
        <taxon>Dikarya</taxon>
        <taxon>Ascomycota</taxon>
        <taxon>Pezizomycotina</taxon>
        <taxon>Eurotiomycetes</taxon>
        <taxon>Eurotiomycetidae</taxon>
        <taxon>Onygenales</taxon>
        <taxon>Ajellomycetaceae</taxon>
        <taxon>Emergomyces</taxon>
    </lineage>
</organism>
<dbReference type="STRING" id="73230.A0A2B7ZK20"/>
<evidence type="ECO:0000313" key="1">
    <source>
        <dbReference type="EMBL" id="PGH34316.1"/>
    </source>
</evidence>
<gene>
    <name evidence="1" type="ORF">GX50_02899</name>
</gene>
<name>A0A2B7ZK20_9EURO</name>
<proteinExistence type="predicted"/>
<keyword evidence="2" id="KW-1185">Reference proteome</keyword>
<comment type="caution">
    <text evidence="1">The sequence shown here is derived from an EMBL/GenBank/DDBJ whole genome shotgun (WGS) entry which is preliminary data.</text>
</comment>
<dbReference type="AlphaFoldDB" id="A0A2B7ZK20"/>